<accession>A0AAQ3K3E2</accession>
<evidence type="ECO:0000313" key="2">
    <source>
        <dbReference type="EMBL" id="WOL01225.1"/>
    </source>
</evidence>
<feature type="domain" description="MULE transposase" evidence="1">
    <location>
        <begin position="285"/>
        <end position="378"/>
    </location>
</feature>
<evidence type="ECO:0000313" key="3">
    <source>
        <dbReference type="Proteomes" id="UP001327560"/>
    </source>
</evidence>
<proteinExistence type="predicted"/>
<evidence type="ECO:0000259" key="1">
    <source>
        <dbReference type="Pfam" id="PF10551"/>
    </source>
</evidence>
<reference evidence="2 3" key="1">
    <citation type="submission" date="2023-10" db="EMBL/GenBank/DDBJ databases">
        <title>Chromosome-scale genome assembly provides insights into flower coloration mechanisms of Canna indica.</title>
        <authorList>
            <person name="Li C."/>
        </authorList>
    </citation>
    <scope>NUCLEOTIDE SEQUENCE [LARGE SCALE GENOMIC DNA]</scope>
    <source>
        <tissue evidence="2">Flower</tissue>
    </source>
</reference>
<name>A0AAQ3K3E2_9LILI</name>
<dbReference type="EMBL" id="CP136892">
    <property type="protein sequence ID" value="WOL01225.1"/>
    <property type="molecule type" value="Genomic_DNA"/>
</dbReference>
<protein>
    <recommendedName>
        <fullName evidence="1">MULE transposase domain-containing protein</fullName>
    </recommendedName>
</protein>
<dbReference type="Pfam" id="PF10551">
    <property type="entry name" value="MULE"/>
    <property type="match status" value="1"/>
</dbReference>
<dbReference type="InterPro" id="IPR018289">
    <property type="entry name" value="MULE_transposase_dom"/>
</dbReference>
<dbReference type="AlphaFoldDB" id="A0AAQ3K3E2"/>
<gene>
    <name evidence="2" type="ORF">Cni_G09939</name>
</gene>
<organism evidence="2 3">
    <name type="scientific">Canna indica</name>
    <name type="common">Indian-shot</name>
    <dbReference type="NCBI Taxonomy" id="4628"/>
    <lineage>
        <taxon>Eukaryota</taxon>
        <taxon>Viridiplantae</taxon>
        <taxon>Streptophyta</taxon>
        <taxon>Embryophyta</taxon>
        <taxon>Tracheophyta</taxon>
        <taxon>Spermatophyta</taxon>
        <taxon>Magnoliopsida</taxon>
        <taxon>Liliopsida</taxon>
        <taxon>Zingiberales</taxon>
        <taxon>Cannaceae</taxon>
        <taxon>Canna</taxon>
    </lineage>
</organism>
<dbReference type="PANTHER" id="PTHR31973">
    <property type="entry name" value="POLYPROTEIN, PUTATIVE-RELATED"/>
    <property type="match status" value="1"/>
</dbReference>
<dbReference type="Proteomes" id="UP001327560">
    <property type="component" value="Chromosome 3"/>
</dbReference>
<dbReference type="PANTHER" id="PTHR31973:SF187">
    <property type="entry name" value="MUTATOR TRANSPOSASE MUDRA PROTEIN"/>
    <property type="match status" value="1"/>
</dbReference>
<keyword evidence="3" id="KW-1185">Reference proteome</keyword>
<sequence length="418" mass="48590">MNFPLTFDDDEYDYIEKELAEERIREEVEVIEEFSNSIFTSSDVIGRYFSLEEHMYENNRAGEGVENIHTSDEETETYVKNDEDVIPSEFYDVFTSEDVNCIDFDFTDGQYDIGDHDFQVEEEDDTLSLYQSRIQRAQLLLDVVSGRGKFQIVTFVNEHNCTVARLNLDHRRCTATFVANHIKEHLLGNEKINSSFVISEIRKVFRVRISYKKAYNALQISLVSVRGDYDQCYKDLPAYLRELRIHDFESKVKLMSCSSTHHFRRVFWAFGASLRGFREYMHPILCINATHLRGKYPGVLMIATSIDAENRLFPVAFAVIEIEKIKSWEWFLDELFRCIPGYRGLSIMSDRNLGIIAAVRNVFPNAAHGYCMVHLVKNLVHDVRSKDVVPLFWAAARSTTKHSFNECMQKILAIHEQS</sequence>